<keyword evidence="2" id="KW-1185">Reference proteome</keyword>
<gene>
    <name evidence="1" type="ORF">EF294_03715</name>
</gene>
<organism evidence="1 2">
    <name type="scientific">Gordonia oryzae</name>
    <dbReference type="NCBI Taxonomy" id="2487349"/>
    <lineage>
        <taxon>Bacteria</taxon>
        <taxon>Bacillati</taxon>
        <taxon>Actinomycetota</taxon>
        <taxon>Actinomycetes</taxon>
        <taxon>Mycobacteriales</taxon>
        <taxon>Gordoniaceae</taxon>
        <taxon>Gordonia</taxon>
    </lineage>
</organism>
<name>A0A3N4GYR3_9ACTN</name>
<evidence type="ECO:0000313" key="1">
    <source>
        <dbReference type="EMBL" id="RPA65856.1"/>
    </source>
</evidence>
<evidence type="ECO:0000313" key="2">
    <source>
        <dbReference type="Proteomes" id="UP000267536"/>
    </source>
</evidence>
<evidence type="ECO:0008006" key="3">
    <source>
        <dbReference type="Google" id="ProtNLM"/>
    </source>
</evidence>
<dbReference type="RefSeq" id="WP_123925720.1">
    <property type="nucleotide sequence ID" value="NZ_JBPSDP010000012.1"/>
</dbReference>
<dbReference type="Gene3D" id="1.20.5.340">
    <property type="match status" value="1"/>
</dbReference>
<protein>
    <recommendedName>
        <fullName evidence="3">t-SNARE coiled-coil homology domain-containing protein</fullName>
    </recommendedName>
</protein>
<reference evidence="1 2" key="1">
    <citation type="submission" date="2018-11" db="EMBL/GenBank/DDBJ databases">
        <title>Draft genome sequence of Gordonia sp. RS15-1S isolated from rice stems.</title>
        <authorList>
            <person name="Muangham S."/>
        </authorList>
    </citation>
    <scope>NUCLEOTIDE SEQUENCE [LARGE SCALE GENOMIC DNA]</scope>
    <source>
        <strain evidence="1 2">RS15-1S</strain>
    </source>
</reference>
<proteinExistence type="predicted"/>
<dbReference type="EMBL" id="RKMH01000002">
    <property type="protein sequence ID" value="RPA65856.1"/>
    <property type="molecule type" value="Genomic_DNA"/>
</dbReference>
<accession>A0A3N4GYR3</accession>
<dbReference type="AlphaFoldDB" id="A0A3N4GYR3"/>
<comment type="caution">
    <text evidence="1">The sequence shown here is derived from an EMBL/GenBank/DDBJ whole genome shotgun (WGS) entry which is preliminary data.</text>
</comment>
<sequence>MKESDIDKLFKYMRGEFAKVHGSVDSLGSRVDRLQSDINAMGRQITELQDGQTELRNGQTELSRRMGTIDLKLDAIQDAVGENFVDYDKRFDRHASWITQLASATETNLRPRP</sequence>
<dbReference type="OrthoDB" id="10005249at2"/>
<dbReference type="Proteomes" id="UP000267536">
    <property type="component" value="Unassembled WGS sequence"/>
</dbReference>